<dbReference type="SUPFAM" id="SSF53335">
    <property type="entry name" value="S-adenosyl-L-methionine-dependent methyltransferases"/>
    <property type="match status" value="1"/>
</dbReference>
<protein>
    <recommendedName>
        <fullName evidence="4">PABS domain-containing protein</fullName>
    </recommendedName>
</protein>
<sequence>MVEAVGHEFMDEFFSCCDSVLAEDGIFVLQFSSIPDQRYDEYRRSSDFLKEYMFRELCVPSLSRITTAMNMMTSS</sequence>
<comment type="similarity">
    <text evidence="1">Belongs to the spermidine/spermine synthase family.</text>
</comment>
<feature type="domain" description="PABS" evidence="4">
    <location>
        <begin position="1"/>
        <end position="75"/>
    </location>
</feature>
<evidence type="ECO:0000256" key="2">
    <source>
        <dbReference type="ARBA" id="ARBA00022679"/>
    </source>
</evidence>
<keyword evidence="6" id="KW-1185">Reference proteome</keyword>
<comment type="caution">
    <text evidence="3">Lacks conserved residue(s) required for the propagation of feature annotation.</text>
</comment>
<dbReference type="PANTHER" id="PTHR43675:SF30">
    <property type="entry name" value="CYCLOPROPANE-FATTY-ACYL-PHOSPHOLIPID SYNTHASE"/>
    <property type="match status" value="1"/>
</dbReference>
<organism evidence="5 6">
    <name type="scientific">Zingiber officinale</name>
    <name type="common">Ginger</name>
    <name type="synonym">Amomum zingiber</name>
    <dbReference type="NCBI Taxonomy" id="94328"/>
    <lineage>
        <taxon>Eukaryota</taxon>
        <taxon>Viridiplantae</taxon>
        <taxon>Streptophyta</taxon>
        <taxon>Embryophyta</taxon>
        <taxon>Tracheophyta</taxon>
        <taxon>Spermatophyta</taxon>
        <taxon>Magnoliopsida</taxon>
        <taxon>Liliopsida</taxon>
        <taxon>Zingiberales</taxon>
        <taxon>Zingiberaceae</taxon>
        <taxon>Zingiber</taxon>
    </lineage>
</organism>
<keyword evidence="2 3" id="KW-0808">Transferase</keyword>
<dbReference type="InterPro" id="IPR030374">
    <property type="entry name" value="PABS"/>
</dbReference>
<name>A0A8J5L2F3_ZINOF</name>
<gene>
    <name evidence="5" type="ORF">ZIOFF_038647</name>
</gene>
<dbReference type="GO" id="GO:0008168">
    <property type="term" value="F:methyltransferase activity"/>
    <property type="evidence" value="ECO:0007669"/>
    <property type="project" value="TreeGrafter"/>
</dbReference>
<keyword evidence="3" id="KW-0620">Polyamine biosynthesis</keyword>
<evidence type="ECO:0000256" key="3">
    <source>
        <dbReference type="PROSITE-ProRule" id="PRU00354"/>
    </source>
</evidence>
<dbReference type="InterPro" id="IPR026669">
    <property type="entry name" value="Arsenite_MeTrfase-like"/>
</dbReference>
<dbReference type="PROSITE" id="PS51006">
    <property type="entry name" value="PABS_2"/>
    <property type="match status" value="1"/>
</dbReference>
<dbReference type="GO" id="GO:0006596">
    <property type="term" value="P:polyamine biosynthetic process"/>
    <property type="evidence" value="ECO:0007669"/>
    <property type="project" value="UniProtKB-UniRule"/>
</dbReference>
<dbReference type="Gene3D" id="3.40.50.150">
    <property type="entry name" value="Vaccinia Virus protein VP39"/>
    <property type="match status" value="1"/>
</dbReference>
<reference evidence="5 6" key="1">
    <citation type="submission" date="2020-08" db="EMBL/GenBank/DDBJ databases">
        <title>Plant Genome Project.</title>
        <authorList>
            <person name="Zhang R.-G."/>
        </authorList>
    </citation>
    <scope>NUCLEOTIDE SEQUENCE [LARGE SCALE GENOMIC DNA]</scope>
    <source>
        <tissue evidence="5">Rhizome</tissue>
    </source>
</reference>
<proteinExistence type="inferred from homology"/>
<evidence type="ECO:0000256" key="1">
    <source>
        <dbReference type="ARBA" id="ARBA00007867"/>
    </source>
</evidence>
<accession>A0A8J5L2F3</accession>
<dbReference type="EMBL" id="JACMSC010000011">
    <property type="protein sequence ID" value="KAG6498896.1"/>
    <property type="molecule type" value="Genomic_DNA"/>
</dbReference>
<evidence type="ECO:0000313" key="6">
    <source>
        <dbReference type="Proteomes" id="UP000734854"/>
    </source>
</evidence>
<dbReference type="Pfam" id="PF02353">
    <property type="entry name" value="CMAS"/>
    <property type="match status" value="1"/>
</dbReference>
<dbReference type="PANTHER" id="PTHR43675">
    <property type="entry name" value="ARSENITE METHYLTRANSFERASE"/>
    <property type="match status" value="1"/>
</dbReference>
<evidence type="ECO:0000259" key="4">
    <source>
        <dbReference type="PROSITE" id="PS51006"/>
    </source>
</evidence>
<dbReference type="Proteomes" id="UP000734854">
    <property type="component" value="Unassembled WGS sequence"/>
</dbReference>
<evidence type="ECO:0000313" key="5">
    <source>
        <dbReference type="EMBL" id="KAG6498896.1"/>
    </source>
</evidence>
<comment type="caution">
    <text evidence="5">The sequence shown here is derived from an EMBL/GenBank/DDBJ whole genome shotgun (WGS) entry which is preliminary data.</text>
</comment>
<dbReference type="AlphaFoldDB" id="A0A8J5L2F3"/>
<dbReference type="InterPro" id="IPR029063">
    <property type="entry name" value="SAM-dependent_MTases_sf"/>
</dbReference>